<protein>
    <submittedName>
        <fullName evidence="2">Uncharacterized protein</fullName>
    </submittedName>
</protein>
<accession>A0A9D2GI97</accession>
<comment type="caution">
    <text evidence="2">The sequence shown here is derived from an EMBL/GenBank/DDBJ whole genome shotgun (WGS) entry which is preliminary data.</text>
</comment>
<gene>
    <name evidence="2" type="ORF">IAA17_10795</name>
</gene>
<proteinExistence type="predicted"/>
<feature type="signal peptide" evidence="1">
    <location>
        <begin position="1"/>
        <end position="25"/>
    </location>
</feature>
<dbReference type="AlphaFoldDB" id="A0A9D2GI97"/>
<keyword evidence="1" id="KW-0732">Signal</keyword>
<sequence>MKVKWIRAAAAAACLSFAVPTAAFAQETAVSASQEELDRLRSALEQTGSMTSFDWTADLSSQYSGYGLTITFDQQSRIQVSGGGTGEMTALRTDRETALGETEETVSFYTGGYYYGEDYGFPMKSQITPEAVLSAMTEDILAVSGTVVYDNLAADFPPPSVEQMGEETVYTYVADPEFLAEFSADSEETYTVFAVQLYVGPDRYVNREKRELRNTDPEGYELVVYMDNRLNNPGQPVSISLPSTAGYEEW</sequence>
<feature type="chain" id="PRO_5038432708" evidence="1">
    <location>
        <begin position="26"/>
        <end position="250"/>
    </location>
</feature>
<evidence type="ECO:0000313" key="3">
    <source>
        <dbReference type="Proteomes" id="UP000824101"/>
    </source>
</evidence>
<evidence type="ECO:0000256" key="1">
    <source>
        <dbReference type="SAM" id="SignalP"/>
    </source>
</evidence>
<evidence type="ECO:0000313" key="2">
    <source>
        <dbReference type="EMBL" id="HIZ80263.1"/>
    </source>
</evidence>
<reference evidence="2" key="1">
    <citation type="journal article" date="2021" name="PeerJ">
        <title>Extensive microbial diversity within the chicken gut microbiome revealed by metagenomics and culture.</title>
        <authorList>
            <person name="Gilroy R."/>
            <person name="Ravi A."/>
            <person name="Getino M."/>
            <person name="Pursley I."/>
            <person name="Horton D.L."/>
            <person name="Alikhan N.F."/>
            <person name="Baker D."/>
            <person name="Gharbi K."/>
            <person name="Hall N."/>
            <person name="Watson M."/>
            <person name="Adriaenssens E.M."/>
            <person name="Foster-Nyarko E."/>
            <person name="Jarju S."/>
            <person name="Secka A."/>
            <person name="Antonio M."/>
            <person name="Oren A."/>
            <person name="Chaudhuri R.R."/>
            <person name="La Ragione R."/>
            <person name="Hildebrand F."/>
            <person name="Pallen M.J."/>
        </authorList>
    </citation>
    <scope>NUCLEOTIDE SEQUENCE</scope>
    <source>
        <strain evidence="2">ChiBcec1-1093</strain>
    </source>
</reference>
<dbReference type="Proteomes" id="UP000824101">
    <property type="component" value="Unassembled WGS sequence"/>
</dbReference>
<reference evidence="2" key="2">
    <citation type="submission" date="2021-04" db="EMBL/GenBank/DDBJ databases">
        <authorList>
            <person name="Gilroy R."/>
        </authorList>
    </citation>
    <scope>NUCLEOTIDE SEQUENCE</scope>
    <source>
        <strain evidence="2">ChiBcec1-1093</strain>
    </source>
</reference>
<name>A0A9D2GI97_9FIRM</name>
<dbReference type="EMBL" id="DXBC01000172">
    <property type="protein sequence ID" value="HIZ80263.1"/>
    <property type="molecule type" value="Genomic_DNA"/>
</dbReference>
<organism evidence="2 3">
    <name type="scientific">Candidatus Lachnoclostridium stercorigallinarum</name>
    <dbReference type="NCBI Taxonomy" id="2838634"/>
    <lineage>
        <taxon>Bacteria</taxon>
        <taxon>Bacillati</taxon>
        <taxon>Bacillota</taxon>
        <taxon>Clostridia</taxon>
        <taxon>Lachnospirales</taxon>
        <taxon>Lachnospiraceae</taxon>
    </lineage>
</organism>